<feature type="domain" description="Glycosyltransferase subfamily 4-like N-terminal" evidence="3">
    <location>
        <begin position="44"/>
        <end position="141"/>
    </location>
</feature>
<proteinExistence type="predicted"/>
<dbReference type="STRING" id="1797768.A3C59_00610"/>
<evidence type="ECO:0000313" key="5">
    <source>
        <dbReference type="Proteomes" id="UP000176902"/>
    </source>
</evidence>
<evidence type="ECO:0000259" key="3">
    <source>
        <dbReference type="Pfam" id="PF13439"/>
    </source>
</evidence>
<evidence type="ECO:0000313" key="4">
    <source>
        <dbReference type="EMBL" id="OGE30469.1"/>
    </source>
</evidence>
<dbReference type="PANTHER" id="PTHR46401:SF2">
    <property type="entry name" value="GLYCOSYLTRANSFERASE WBBK-RELATED"/>
    <property type="match status" value="1"/>
</dbReference>
<dbReference type="GO" id="GO:0016757">
    <property type="term" value="F:glycosyltransferase activity"/>
    <property type="evidence" value="ECO:0007669"/>
    <property type="project" value="InterPro"/>
</dbReference>
<name>A0A1F5JPF3_9BACT</name>
<dbReference type="Pfam" id="PF13439">
    <property type="entry name" value="Glyco_transf_4"/>
    <property type="match status" value="1"/>
</dbReference>
<organism evidence="4 5">
    <name type="scientific">Candidatus Daviesbacteria bacterium RIFCSPHIGHO2_02_FULL_36_13</name>
    <dbReference type="NCBI Taxonomy" id="1797768"/>
    <lineage>
        <taxon>Bacteria</taxon>
        <taxon>Candidatus Daviesiibacteriota</taxon>
    </lineage>
</organism>
<accession>A0A1F5JPF3</accession>
<sequence>MKVAINTSTLKNGHKLRGIGYYTSNLLNHLKNDESLEVSEFSQITDLKDVDIIHYPWFDFYFRTLLVKKYPTVVTIHDTIPLLFPEHYPVGIRGKINFYLQKLALKKCRYIITDSLISKNDILRFFKIDEKKVISVPLAADPIFRVLKDTETAKVKRKYDLPDQFLLYVGDANWTKNLPFLIEGFKNLIGISEFKEIKLVLVNGVFLKKVEDINHPELESLKQTNRLIKKYNLEDKIIKPGSIDNSELVAIYNLATLYIQPSLYEGFGLPVLEALSCGTPVVSSQAGSLPEVGGRAVIYFDPTNLEKFVLILKNLLEDRSALTKLSQLGLQQASKFSWEKTAEQTAQVYEQAIKNV</sequence>
<dbReference type="AlphaFoldDB" id="A0A1F5JPF3"/>
<dbReference type="PANTHER" id="PTHR46401">
    <property type="entry name" value="GLYCOSYLTRANSFERASE WBBK-RELATED"/>
    <property type="match status" value="1"/>
</dbReference>
<comment type="caution">
    <text evidence="4">The sequence shown here is derived from an EMBL/GenBank/DDBJ whole genome shotgun (WGS) entry which is preliminary data.</text>
</comment>
<gene>
    <name evidence="4" type="ORF">A3C59_00610</name>
</gene>
<dbReference type="GO" id="GO:0009103">
    <property type="term" value="P:lipopolysaccharide biosynthetic process"/>
    <property type="evidence" value="ECO:0007669"/>
    <property type="project" value="TreeGrafter"/>
</dbReference>
<evidence type="ECO:0008006" key="6">
    <source>
        <dbReference type="Google" id="ProtNLM"/>
    </source>
</evidence>
<keyword evidence="1" id="KW-0808">Transferase</keyword>
<dbReference type="Proteomes" id="UP000176902">
    <property type="component" value="Unassembled WGS sequence"/>
</dbReference>
<feature type="domain" description="Glycosyl transferase family 1" evidence="2">
    <location>
        <begin position="152"/>
        <end position="327"/>
    </location>
</feature>
<dbReference type="InterPro" id="IPR028098">
    <property type="entry name" value="Glyco_trans_4-like_N"/>
</dbReference>
<dbReference type="CDD" id="cd03809">
    <property type="entry name" value="GT4_MtfB-like"/>
    <property type="match status" value="1"/>
</dbReference>
<dbReference type="Gene3D" id="3.40.50.2000">
    <property type="entry name" value="Glycogen Phosphorylase B"/>
    <property type="match status" value="2"/>
</dbReference>
<evidence type="ECO:0000256" key="1">
    <source>
        <dbReference type="ARBA" id="ARBA00022679"/>
    </source>
</evidence>
<protein>
    <recommendedName>
        <fullName evidence="6">Glycosyl transferase family 1 domain-containing protein</fullName>
    </recommendedName>
</protein>
<dbReference type="EMBL" id="MFCV01000047">
    <property type="protein sequence ID" value="OGE30469.1"/>
    <property type="molecule type" value="Genomic_DNA"/>
</dbReference>
<dbReference type="SUPFAM" id="SSF53756">
    <property type="entry name" value="UDP-Glycosyltransferase/glycogen phosphorylase"/>
    <property type="match status" value="1"/>
</dbReference>
<dbReference type="InterPro" id="IPR001296">
    <property type="entry name" value="Glyco_trans_1"/>
</dbReference>
<dbReference type="Pfam" id="PF00534">
    <property type="entry name" value="Glycos_transf_1"/>
    <property type="match status" value="1"/>
</dbReference>
<evidence type="ECO:0000259" key="2">
    <source>
        <dbReference type="Pfam" id="PF00534"/>
    </source>
</evidence>
<reference evidence="4 5" key="1">
    <citation type="journal article" date="2016" name="Nat. Commun.">
        <title>Thousands of microbial genomes shed light on interconnected biogeochemical processes in an aquifer system.</title>
        <authorList>
            <person name="Anantharaman K."/>
            <person name="Brown C.T."/>
            <person name="Hug L.A."/>
            <person name="Sharon I."/>
            <person name="Castelle C.J."/>
            <person name="Probst A.J."/>
            <person name="Thomas B.C."/>
            <person name="Singh A."/>
            <person name="Wilkins M.J."/>
            <person name="Karaoz U."/>
            <person name="Brodie E.L."/>
            <person name="Williams K.H."/>
            <person name="Hubbard S.S."/>
            <person name="Banfield J.F."/>
        </authorList>
    </citation>
    <scope>NUCLEOTIDE SEQUENCE [LARGE SCALE GENOMIC DNA]</scope>
</reference>